<dbReference type="MEROPS" id="M23.009"/>
<keyword evidence="1" id="KW-0812">Transmembrane</keyword>
<dbReference type="Gene3D" id="2.70.70.10">
    <property type="entry name" value="Glucose Permease (Domain IIA)"/>
    <property type="match status" value="1"/>
</dbReference>
<keyword evidence="1" id="KW-0472">Membrane</keyword>
<dbReference type="FunFam" id="2.70.70.10:FF:000006">
    <property type="entry name" value="M23 family peptidase"/>
    <property type="match status" value="1"/>
</dbReference>
<organism evidence="3 4">
    <name type="scientific">Thermoanaerobacter siderophilus SR4</name>
    <dbReference type="NCBI Taxonomy" id="880478"/>
    <lineage>
        <taxon>Bacteria</taxon>
        <taxon>Bacillati</taxon>
        <taxon>Bacillota</taxon>
        <taxon>Clostridia</taxon>
        <taxon>Thermoanaerobacterales</taxon>
        <taxon>Thermoanaerobacteraceae</taxon>
        <taxon>Thermoanaerobacter</taxon>
    </lineage>
</organism>
<evidence type="ECO:0000259" key="2">
    <source>
        <dbReference type="Pfam" id="PF01551"/>
    </source>
</evidence>
<dbReference type="PANTHER" id="PTHR21666:SF270">
    <property type="entry name" value="MUREIN HYDROLASE ACTIVATOR ENVC"/>
    <property type="match status" value="1"/>
</dbReference>
<dbReference type="SUPFAM" id="SSF51261">
    <property type="entry name" value="Duplicated hybrid motif"/>
    <property type="match status" value="1"/>
</dbReference>
<reference evidence="3 4" key="1">
    <citation type="submission" date="2012-02" db="EMBL/GenBank/DDBJ databases">
        <title>Improved High-Quality Draft sequence of Thermoanaerobacter siderophilus SR4.</title>
        <authorList>
            <consortium name="US DOE Joint Genome Institute"/>
            <person name="Lucas S."/>
            <person name="Han J."/>
            <person name="Lapidus A."/>
            <person name="Cheng J.-F."/>
            <person name="Goodwin L."/>
            <person name="Pitluck S."/>
            <person name="Peters L."/>
            <person name="Detter J.C."/>
            <person name="Han C."/>
            <person name="Tapia R."/>
            <person name="Land M."/>
            <person name="Hauser L."/>
            <person name="Kyrpides N."/>
            <person name="Ivanova N."/>
            <person name="Pagani I."/>
            <person name="Hemme C."/>
            <person name="Woyke T."/>
        </authorList>
    </citation>
    <scope>NUCLEOTIDE SEQUENCE [LARGE SCALE GENOMIC DNA]</scope>
    <source>
        <strain evidence="3 4">SR4</strain>
    </source>
</reference>
<dbReference type="Pfam" id="PF01551">
    <property type="entry name" value="Peptidase_M23"/>
    <property type="match status" value="1"/>
</dbReference>
<dbReference type="Proteomes" id="UP000005110">
    <property type="component" value="Chromosome"/>
</dbReference>
<dbReference type="EMBL" id="CM001486">
    <property type="protein sequence ID" value="EIV99927.1"/>
    <property type="molecule type" value="Genomic_DNA"/>
</dbReference>
<dbReference type="InterPro" id="IPR011055">
    <property type="entry name" value="Dup_hybrid_motif"/>
</dbReference>
<dbReference type="GO" id="GO:0004222">
    <property type="term" value="F:metalloendopeptidase activity"/>
    <property type="evidence" value="ECO:0007669"/>
    <property type="project" value="TreeGrafter"/>
</dbReference>
<name>I8QY42_9THEO</name>
<accession>I8QY42</accession>
<dbReference type="PATRIC" id="fig|880478.3.peg.2124"/>
<keyword evidence="4" id="KW-1185">Reference proteome</keyword>
<evidence type="ECO:0000313" key="4">
    <source>
        <dbReference type="Proteomes" id="UP000005110"/>
    </source>
</evidence>
<sequence>MNVLGKVLLAFLPDDLESVIKFALLFILVPIVFLTLAFAGPITAVEKIPLVSYEQIQMYISIAKKVSESTKNPYSEGVEIDWRQLVAIDAVRFKQDFSEANPQEVEELAKLFLEKVGEVKVKEGDEVKIYPIYRLRSLDEVLNILHFSREEKEKVKEFLSIDFSALLDYAVPENWSPVEKTLKWPVSGVYTITSHFGPRIDPVYGVEGFHSGVDIGAPARTPVTAALDGEVVYAGWNDGYGLVVFIWHNNNLETRYAHLSSITVKQRQIVKAGDVIGYVGSTGKSTGPHLHFEVRVGGKAVNPFDFFK</sequence>
<protein>
    <submittedName>
        <fullName evidence="3">Metalloendopeptidase-like membrane protein</fullName>
    </submittedName>
</protein>
<dbReference type="InterPro" id="IPR016047">
    <property type="entry name" value="M23ase_b-sheet_dom"/>
</dbReference>
<dbReference type="InterPro" id="IPR050570">
    <property type="entry name" value="Cell_wall_metabolism_enzyme"/>
</dbReference>
<dbReference type="HOGENOM" id="CLU_029425_2_4_9"/>
<evidence type="ECO:0000313" key="3">
    <source>
        <dbReference type="EMBL" id="EIV99927.1"/>
    </source>
</evidence>
<proteinExistence type="predicted"/>
<dbReference type="RefSeq" id="WP_006569661.1">
    <property type="nucleotide sequence ID" value="NZ_CM001486.1"/>
</dbReference>
<evidence type="ECO:0000256" key="1">
    <source>
        <dbReference type="SAM" id="Phobius"/>
    </source>
</evidence>
<keyword evidence="1" id="KW-1133">Transmembrane helix</keyword>
<dbReference type="AlphaFoldDB" id="I8QY42"/>
<dbReference type="CDD" id="cd12797">
    <property type="entry name" value="M23_peptidase"/>
    <property type="match status" value="1"/>
</dbReference>
<dbReference type="PANTHER" id="PTHR21666">
    <property type="entry name" value="PEPTIDASE-RELATED"/>
    <property type="match status" value="1"/>
</dbReference>
<gene>
    <name evidence="3" type="ORF">ThesiDRAFT1_0945</name>
</gene>
<feature type="transmembrane region" description="Helical" evidence="1">
    <location>
        <begin position="20"/>
        <end position="39"/>
    </location>
</feature>
<feature type="domain" description="M23ase beta-sheet core" evidence="2">
    <location>
        <begin position="209"/>
        <end position="303"/>
    </location>
</feature>